<name>A0ACC2L8J3_PERAE</name>
<dbReference type="Proteomes" id="UP001234297">
    <property type="component" value="Chromosome 7"/>
</dbReference>
<evidence type="ECO:0000313" key="2">
    <source>
        <dbReference type="Proteomes" id="UP001234297"/>
    </source>
</evidence>
<gene>
    <name evidence="1" type="ORF">MRB53_022941</name>
</gene>
<accession>A0ACC2L8J3</accession>
<evidence type="ECO:0000313" key="1">
    <source>
        <dbReference type="EMBL" id="KAJ8629618.1"/>
    </source>
</evidence>
<dbReference type="EMBL" id="CM056815">
    <property type="protein sequence ID" value="KAJ8629618.1"/>
    <property type="molecule type" value="Genomic_DNA"/>
</dbReference>
<comment type="caution">
    <text evidence="1">The sequence shown here is derived from an EMBL/GenBank/DDBJ whole genome shotgun (WGS) entry which is preliminary data.</text>
</comment>
<reference evidence="1 2" key="1">
    <citation type="journal article" date="2022" name="Hortic Res">
        <title>A haplotype resolved chromosomal level avocado genome allows analysis of novel avocado genes.</title>
        <authorList>
            <person name="Nath O."/>
            <person name="Fletcher S.J."/>
            <person name="Hayward A."/>
            <person name="Shaw L.M."/>
            <person name="Masouleh A.K."/>
            <person name="Furtado A."/>
            <person name="Henry R.J."/>
            <person name="Mitter N."/>
        </authorList>
    </citation>
    <scope>NUCLEOTIDE SEQUENCE [LARGE SCALE GENOMIC DNA]</scope>
    <source>
        <strain evidence="2">cv. Hass</strain>
    </source>
</reference>
<proteinExistence type="predicted"/>
<protein>
    <submittedName>
        <fullName evidence="1">Uncharacterized protein</fullName>
    </submittedName>
</protein>
<sequence>MRCSTKGFPMLAVLKISSCSDLEDWAIEEGAFANLSYLNIHRCSKLKMIPEGLHRVTTLQKLVLVQQPPEFFQRIQKNGLDWFKIQHVPILVKIA</sequence>
<keyword evidence="2" id="KW-1185">Reference proteome</keyword>
<organism evidence="1 2">
    <name type="scientific">Persea americana</name>
    <name type="common">Avocado</name>
    <dbReference type="NCBI Taxonomy" id="3435"/>
    <lineage>
        <taxon>Eukaryota</taxon>
        <taxon>Viridiplantae</taxon>
        <taxon>Streptophyta</taxon>
        <taxon>Embryophyta</taxon>
        <taxon>Tracheophyta</taxon>
        <taxon>Spermatophyta</taxon>
        <taxon>Magnoliopsida</taxon>
        <taxon>Magnoliidae</taxon>
        <taxon>Laurales</taxon>
        <taxon>Lauraceae</taxon>
        <taxon>Persea</taxon>
    </lineage>
</organism>